<evidence type="ECO:0000313" key="1">
    <source>
        <dbReference type="EMBL" id="CBK80796.1"/>
    </source>
</evidence>
<reference evidence="1 2" key="2">
    <citation type="submission" date="2010-03" db="EMBL/GenBank/DDBJ databases">
        <authorList>
            <person name="Pajon A."/>
        </authorList>
    </citation>
    <scope>NUCLEOTIDE SEQUENCE [LARGE SCALE GENOMIC DNA]</scope>
    <source>
        <strain evidence="1 2">GD/7</strain>
    </source>
</reference>
<dbReference type="KEGG" id="cct:CC1_20780"/>
<name>D4J8X5_9FIRM</name>
<gene>
    <name evidence="1" type="ORF">CC1_20780</name>
</gene>
<dbReference type="EMBL" id="FP929038">
    <property type="protein sequence ID" value="CBK80796.1"/>
    <property type="molecule type" value="Genomic_DNA"/>
</dbReference>
<sequence length="65" mass="7475">MKSQKPIKKTFVLNIKELNSIKRRPGNKSRSFVKKINIFSPYEGPTLSVYEGLSVLNITVVYFVQ</sequence>
<evidence type="ECO:0000313" key="2">
    <source>
        <dbReference type="Proteomes" id="UP000008798"/>
    </source>
</evidence>
<dbReference type="HOGENOM" id="CLU_2842271_0_0_9"/>
<reference evidence="1 2" key="1">
    <citation type="submission" date="2010-03" db="EMBL/GenBank/DDBJ databases">
        <title>The genome sequence of Coprococcus catus GD/7.</title>
        <authorList>
            <consortium name="metaHIT consortium -- http://www.metahit.eu/"/>
            <person name="Pajon A."/>
            <person name="Turner K."/>
            <person name="Parkhill J."/>
            <person name="Duncan S."/>
            <person name="Flint H."/>
        </authorList>
    </citation>
    <scope>NUCLEOTIDE SEQUENCE [LARGE SCALE GENOMIC DNA]</scope>
    <source>
        <strain evidence="1 2">GD/7</strain>
    </source>
</reference>
<proteinExistence type="predicted"/>
<dbReference type="AlphaFoldDB" id="D4J8X5"/>
<accession>D4J8X5</accession>
<organism evidence="1 2">
    <name type="scientific">Coprococcus catus GD/7</name>
    <dbReference type="NCBI Taxonomy" id="717962"/>
    <lineage>
        <taxon>Bacteria</taxon>
        <taxon>Bacillati</taxon>
        <taxon>Bacillota</taxon>
        <taxon>Clostridia</taxon>
        <taxon>Lachnospirales</taxon>
        <taxon>Lachnospiraceae</taxon>
        <taxon>Coprococcus</taxon>
    </lineage>
</organism>
<protein>
    <submittedName>
        <fullName evidence="1">Uncharacterized protein</fullName>
    </submittedName>
</protein>
<dbReference type="Proteomes" id="UP000008798">
    <property type="component" value="Chromosome"/>
</dbReference>